<sequence>MMHHAPQVSIVMPVFNDEETVAAALDSCLAQTGAYIEVICVDDASTDGTAAIIDRYVARDSRVRLLRQPDNRSALQARRAGILAARGEYVLFVDGDDELLPTAAEKSLASAQHDKADLVGFAVETVGPDGGVFVAYQKRLAPKHKRLTGDNVLAELFPIGKPAQGQLWRFLFRTQLLRDAYALLPEDLVLPRINDLPLLYLATALAAKYVAIPDRLYRYHFGRGRSGQVVDTMEQARFYADAIRSVESISPAVRSIAQTRGYPDDLLDNYESVRLSIIGYVSTYLLKHTREDLLTAVIEHLHACASATDLIVAAVRFYPEVLPALKSHSARTKREERTVGSILLTTRALTTGGVSGVLLSQADLLTRAGYNVVIVARRFGSDRAAVPEGIPFIEMSGRGLPERLVEWSEICRTNEVDLIIDHQILYSRDWPEYALVARAAGAATVGWIHNFAGRPLYDQNGLHELLKENAPLLDRLVTLSPLDVAFWKLRGVNHAVYLPNPPSPLLLDSTATEPKHLSDGPMELIWWGRLEERTKQVSQLIEVAVHLRKLAVDFRLTVIGPDWGEWTESRFNALAQARRVDKNVRAIGELRGQHLVDAIDRADAFVSTSIIEGYPLTILEAQARGLPVFMYELPWLAMLPGNEGIVSAPQGDAAALAARIAAVAESPSRYSALSRASVEAASRALSYDFGELYEQVITGEIPDEFSPEPSSEDSRRLLDLMIFFAEKGVAARETDTAALREKSTPSRDARLSGTRLDSSFAHRAWRVATPLGRVFLQLLPGARPLAHRMKHRLLLRTQR</sequence>
<dbReference type="CDD" id="cd03801">
    <property type="entry name" value="GT4_PimA-like"/>
    <property type="match status" value="1"/>
</dbReference>
<dbReference type="Pfam" id="PF00534">
    <property type="entry name" value="Glycos_transf_1"/>
    <property type="match status" value="1"/>
</dbReference>
<keyword evidence="1 4" id="KW-0808">Transferase</keyword>
<dbReference type="InterPro" id="IPR001173">
    <property type="entry name" value="Glyco_trans_2-like"/>
</dbReference>
<gene>
    <name evidence="4" type="ORF">K8F61_17480</name>
</gene>
<organism evidence="4 5">
    <name type="scientific">Microbacterium resistens</name>
    <dbReference type="NCBI Taxonomy" id="156977"/>
    <lineage>
        <taxon>Bacteria</taxon>
        <taxon>Bacillati</taxon>
        <taxon>Actinomycetota</taxon>
        <taxon>Actinomycetes</taxon>
        <taxon>Micrococcales</taxon>
        <taxon>Microbacteriaceae</taxon>
        <taxon>Microbacterium</taxon>
    </lineage>
</organism>
<dbReference type="CDD" id="cd00761">
    <property type="entry name" value="Glyco_tranf_GTA_type"/>
    <property type="match status" value="1"/>
</dbReference>
<dbReference type="SUPFAM" id="SSF53448">
    <property type="entry name" value="Nucleotide-diphospho-sugar transferases"/>
    <property type="match status" value="1"/>
</dbReference>
<keyword evidence="4" id="KW-0328">Glycosyltransferase</keyword>
<evidence type="ECO:0000259" key="2">
    <source>
        <dbReference type="Pfam" id="PF00534"/>
    </source>
</evidence>
<dbReference type="Pfam" id="PF00535">
    <property type="entry name" value="Glycos_transf_2"/>
    <property type="match status" value="1"/>
</dbReference>
<dbReference type="InterPro" id="IPR001296">
    <property type="entry name" value="Glyco_trans_1"/>
</dbReference>
<dbReference type="InterPro" id="IPR029044">
    <property type="entry name" value="Nucleotide-diphossugar_trans"/>
</dbReference>
<dbReference type="Gene3D" id="3.40.50.2000">
    <property type="entry name" value="Glycogen Phosphorylase B"/>
    <property type="match status" value="2"/>
</dbReference>
<reference evidence="4 5" key="1">
    <citation type="submission" date="2023-01" db="EMBL/GenBank/DDBJ databases">
        <title>Characterization of estradiol degrading bacteria Microbacterium sp. MZT7 and reveal degrading genes through genome analysis.</title>
        <authorList>
            <person name="Hao P."/>
            <person name="Gao Y."/>
        </authorList>
    </citation>
    <scope>NUCLEOTIDE SEQUENCE [LARGE SCALE GENOMIC DNA]</scope>
    <source>
        <strain evidence="4 5">MZT7</strain>
    </source>
</reference>
<dbReference type="EMBL" id="CP082781">
    <property type="protein sequence ID" value="UGS26394.1"/>
    <property type="molecule type" value="Genomic_DNA"/>
</dbReference>
<protein>
    <submittedName>
        <fullName evidence="4">Glycosyltransferase</fullName>
        <ecNumber evidence="4">2.4.-.-</ecNumber>
    </submittedName>
</protein>
<evidence type="ECO:0000313" key="5">
    <source>
        <dbReference type="Proteomes" id="UP001199642"/>
    </source>
</evidence>
<proteinExistence type="predicted"/>
<evidence type="ECO:0000256" key="1">
    <source>
        <dbReference type="ARBA" id="ARBA00022679"/>
    </source>
</evidence>
<dbReference type="PANTHER" id="PTHR22916:SF3">
    <property type="entry name" value="UDP-GLCNAC:BETAGAL BETA-1,3-N-ACETYLGLUCOSAMINYLTRANSFERASE-LIKE PROTEIN 1"/>
    <property type="match status" value="1"/>
</dbReference>
<feature type="domain" description="Glycosyltransferase 2-like" evidence="3">
    <location>
        <begin position="9"/>
        <end position="144"/>
    </location>
</feature>
<evidence type="ECO:0000259" key="3">
    <source>
        <dbReference type="Pfam" id="PF00535"/>
    </source>
</evidence>
<name>A0ABY3RQQ3_9MICO</name>
<dbReference type="GO" id="GO:0016757">
    <property type="term" value="F:glycosyltransferase activity"/>
    <property type="evidence" value="ECO:0007669"/>
    <property type="project" value="UniProtKB-KW"/>
</dbReference>
<dbReference type="EC" id="2.4.-.-" evidence="4"/>
<dbReference type="PANTHER" id="PTHR22916">
    <property type="entry name" value="GLYCOSYLTRANSFERASE"/>
    <property type="match status" value="1"/>
</dbReference>
<feature type="domain" description="Glycosyl transferase family 1" evidence="2">
    <location>
        <begin position="519"/>
        <end position="676"/>
    </location>
</feature>
<dbReference type="Gene3D" id="3.90.550.10">
    <property type="entry name" value="Spore Coat Polysaccharide Biosynthesis Protein SpsA, Chain A"/>
    <property type="match status" value="1"/>
</dbReference>
<keyword evidence="5" id="KW-1185">Reference proteome</keyword>
<evidence type="ECO:0000313" key="4">
    <source>
        <dbReference type="EMBL" id="UGS26394.1"/>
    </source>
</evidence>
<dbReference type="SUPFAM" id="SSF53756">
    <property type="entry name" value="UDP-Glycosyltransferase/glycogen phosphorylase"/>
    <property type="match status" value="1"/>
</dbReference>
<dbReference type="Proteomes" id="UP001199642">
    <property type="component" value="Chromosome"/>
</dbReference>
<accession>A0ABY3RQQ3</accession>